<dbReference type="InterPro" id="IPR036390">
    <property type="entry name" value="WH_DNA-bd_sf"/>
</dbReference>
<protein>
    <submittedName>
        <fullName evidence="6">DNA-binding transcriptional regulator, LysR family</fullName>
    </submittedName>
</protein>
<evidence type="ECO:0000256" key="1">
    <source>
        <dbReference type="ARBA" id="ARBA00009437"/>
    </source>
</evidence>
<dbReference type="Proteomes" id="UP000198847">
    <property type="component" value="Unassembled WGS sequence"/>
</dbReference>
<dbReference type="SUPFAM" id="SSF46785">
    <property type="entry name" value="Winged helix' DNA-binding domain"/>
    <property type="match status" value="1"/>
</dbReference>
<dbReference type="PANTHER" id="PTHR30419:SF28">
    <property type="entry name" value="HTH-TYPE TRANSCRIPTIONAL REGULATOR BSDA"/>
    <property type="match status" value="1"/>
</dbReference>
<dbReference type="Pfam" id="PF00126">
    <property type="entry name" value="HTH_1"/>
    <property type="match status" value="1"/>
</dbReference>
<dbReference type="PANTHER" id="PTHR30419">
    <property type="entry name" value="HTH-TYPE TRANSCRIPTIONAL REGULATOR YBHD"/>
    <property type="match status" value="1"/>
</dbReference>
<dbReference type="PROSITE" id="PS50931">
    <property type="entry name" value="HTH_LYSR"/>
    <property type="match status" value="1"/>
</dbReference>
<organism evidence="6 7">
    <name type="scientific">Propionispora vibrioides</name>
    <dbReference type="NCBI Taxonomy" id="112903"/>
    <lineage>
        <taxon>Bacteria</taxon>
        <taxon>Bacillati</taxon>
        <taxon>Bacillota</taxon>
        <taxon>Negativicutes</taxon>
        <taxon>Selenomonadales</taxon>
        <taxon>Sporomusaceae</taxon>
        <taxon>Propionispora</taxon>
    </lineage>
</organism>
<dbReference type="OrthoDB" id="1677645at2"/>
<dbReference type="PRINTS" id="PR00039">
    <property type="entry name" value="HTHLYSR"/>
</dbReference>
<dbReference type="InterPro" id="IPR000847">
    <property type="entry name" value="LysR_HTH_N"/>
</dbReference>
<dbReference type="CDD" id="cd08434">
    <property type="entry name" value="PBP2_GltC_like"/>
    <property type="match status" value="1"/>
</dbReference>
<dbReference type="SUPFAM" id="SSF53850">
    <property type="entry name" value="Periplasmic binding protein-like II"/>
    <property type="match status" value="1"/>
</dbReference>
<dbReference type="AlphaFoldDB" id="A0A1H8VF81"/>
<dbReference type="GO" id="GO:0005829">
    <property type="term" value="C:cytosol"/>
    <property type="evidence" value="ECO:0007669"/>
    <property type="project" value="TreeGrafter"/>
</dbReference>
<dbReference type="Gene3D" id="3.40.190.290">
    <property type="match status" value="1"/>
</dbReference>
<evidence type="ECO:0000313" key="6">
    <source>
        <dbReference type="EMBL" id="SEP14020.1"/>
    </source>
</evidence>
<evidence type="ECO:0000256" key="4">
    <source>
        <dbReference type="ARBA" id="ARBA00023163"/>
    </source>
</evidence>
<dbReference type="RefSeq" id="WP_091746823.1">
    <property type="nucleotide sequence ID" value="NZ_FODY01000011.1"/>
</dbReference>
<dbReference type="Pfam" id="PF03466">
    <property type="entry name" value="LysR_substrate"/>
    <property type="match status" value="1"/>
</dbReference>
<keyword evidence="3 6" id="KW-0238">DNA-binding</keyword>
<keyword evidence="2" id="KW-0805">Transcription regulation</keyword>
<comment type="similarity">
    <text evidence="1">Belongs to the LysR transcriptional regulatory family.</text>
</comment>
<dbReference type="EMBL" id="FODY01000011">
    <property type="protein sequence ID" value="SEP14020.1"/>
    <property type="molecule type" value="Genomic_DNA"/>
</dbReference>
<gene>
    <name evidence="6" type="ORF">SAMN04490178_11157</name>
</gene>
<name>A0A1H8VF81_9FIRM</name>
<dbReference type="InterPro" id="IPR036388">
    <property type="entry name" value="WH-like_DNA-bd_sf"/>
</dbReference>
<dbReference type="GO" id="GO:0003677">
    <property type="term" value="F:DNA binding"/>
    <property type="evidence" value="ECO:0007669"/>
    <property type="project" value="UniProtKB-KW"/>
</dbReference>
<sequence length="293" mass="32931">MEWYQLENFRAVARTQHMTDSARDLSVSQPALSRSIAKLEQELGCPLFERNGKHIVLNRYGKIFLQHVDRALQEIATGQKVLDDMLHPERGTVSLAFLHSLGTNVVPSLLGEFHEQYPDIQFKLYQNYTALLIDQLEAGEIDLCLCSPVIPNDRIGCQTLFQEELLLAVPIDHPLACRHEVNLAEIAGEPMITFKKDYGLRIIMDQLFSAAGLTPVITFEGQEILTVAGLVEAKFGLALIPYTNGVEKAKITFLHIADTDCHRSIEMAWIKNRYMSPAARKFKDFVSKAFAGS</sequence>
<accession>A0A1H8VF81</accession>
<evidence type="ECO:0000313" key="7">
    <source>
        <dbReference type="Proteomes" id="UP000198847"/>
    </source>
</evidence>
<dbReference type="GO" id="GO:0003700">
    <property type="term" value="F:DNA-binding transcription factor activity"/>
    <property type="evidence" value="ECO:0007669"/>
    <property type="project" value="InterPro"/>
</dbReference>
<evidence type="ECO:0000256" key="2">
    <source>
        <dbReference type="ARBA" id="ARBA00023015"/>
    </source>
</evidence>
<proteinExistence type="inferred from homology"/>
<evidence type="ECO:0000256" key="3">
    <source>
        <dbReference type="ARBA" id="ARBA00023125"/>
    </source>
</evidence>
<feature type="domain" description="HTH lysR-type" evidence="5">
    <location>
        <begin position="1"/>
        <end position="58"/>
    </location>
</feature>
<dbReference type="STRING" id="112903.SAMN04490178_11157"/>
<dbReference type="FunFam" id="1.10.10.10:FF:000001">
    <property type="entry name" value="LysR family transcriptional regulator"/>
    <property type="match status" value="1"/>
</dbReference>
<dbReference type="InterPro" id="IPR050950">
    <property type="entry name" value="HTH-type_LysR_regulators"/>
</dbReference>
<dbReference type="Gene3D" id="1.10.10.10">
    <property type="entry name" value="Winged helix-like DNA-binding domain superfamily/Winged helix DNA-binding domain"/>
    <property type="match status" value="1"/>
</dbReference>
<dbReference type="InterPro" id="IPR005119">
    <property type="entry name" value="LysR_subst-bd"/>
</dbReference>
<keyword evidence="4" id="KW-0804">Transcription</keyword>
<evidence type="ECO:0000259" key="5">
    <source>
        <dbReference type="PROSITE" id="PS50931"/>
    </source>
</evidence>
<reference evidence="6 7" key="1">
    <citation type="submission" date="2016-10" db="EMBL/GenBank/DDBJ databases">
        <authorList>
            <person name="de Groot N.N."/>
        </authorList>
    </citation>
    <scope>NUCLEOTIDE SEQUENCE [LARGE SCALE GENOMIC DNA]</scope>
    <source>
        <strain evidence="6 7">DSM 13305</strain>
    </source>
</reference>
<keyword evidence="7" id="KW-1185">Reference proteome</keyword>